<reference evidence="3 4" key="1">
    <citation type="journal article" date="1998" name="Science">
        <title>Genome sequence of the nematode C. elegans: a platform for investigating biology.</title>
        <authorList>
            <consortium name="The C. elegans sequencing consortium"/>
            <person name="Sulson J.E."/>
            <person name="Waterston R."/>
        </authorList>
    </citation>
    <scope>NUCLEOTIDE SEQUENCE [LARGE SCALE GENOMIC DNA]</scope>
    <source>
        <strain evidence="3 4">Bristol N2</strain>
    </source>
</reference>
<gene>
    <name evidence="3 5" type="primary">irld-51</name>
    <name evidence="3" type="ORF">CELE_T11F1.9</name>
    <name evidence="5" type="ORF">T11F1.9</name>
</gene>
<proteinExistence type="predicted"/>
<dbReference type="KEGG" id="cel:CELE_T11F1.9"/>
<dbReference type="WormBase" id="T11F1.9">
    <property type="protein sequence ID" value="CE53015"/>
    <property type="gene ID" value="WBGene00077759"/>
    <property type="gene designation" value="irld-51"/>
</dbReference>
<protein>
    <submittedName>
        <fullName evidence="3">Receptor L-domain domain-containing protein</fullName>
    </submittedName>
</protein>
<keyword evidence="1" id="KW-0732">Signal</keyword>
<evidence type="ECO:0000259" key="2">
    <source>
        <dbReference type="Pfam" id="PF01030"/>
    </source>
</evidence>
<keyword evidence="3" id="KW-0675">Receptor</keyword>
<dbReference type="Gene3D" id="3.80.20.20">
    <property type="entry name" value="Receptor L-domain"/>
    <property type="match status" value="3"/>
</dbReference>
<feature type="domain" description="Receptor L-domain" evidence="2">
    <location>
        <begin position="349"/>
        <end position="450"/>
    </location>
</feature>
<dbReference type="Pfam" id="PF01030">
    <property type="entry name" value="Recep_L_domain"/>
    <property type="match status" value="3"/>
</dbReference>
<evidence type="ECO:0000256" key="1">
    <source>
        <dbReference type="SAM" id="SignalP"/>
    </source>
</evidence>
<dbReference type="EMBL" id="BX284602">
    <property type="protein sequence ID" value="CCD72787.2"/>
    <property type="molecule type" value="Genomic_DNA"/>
</dbReference>
<dbReference type="SUPFAM" id="SSF52058">
    <property type="entry name" value="L domain-like"/>
    <property type="match status" value="3"/>
</dbReference>
<evidence type="ECO:0000313" key="4">
    <source>
        <dbReference type="Proteomes" id="UP000001940"/>
    </source>
</evidence>
<dbReference type="AGR" id="WB:WBGene00077759"/>
<dbReference type="InParanoid" id="B3CJ45"/>
<dbReference type="PaxDb" id="6239-T11F1.9"/>
<feature type="domain" description="Receptor L-domain" evidence="2">
    <location>
        <begin position="200"/>
        <end position="303"/>
    </location>
</feature>
<feature type="chain" id="PRO_5019738808" evidence="1">
    <location>
        <begin position="17"/>
        <end position="494"/>
    </location>
</feature>
<dbReference type="OrthoDB" id="6219513at2759"/>
<dbReference type="PANTHER" id="PTHR21662">
    <property type="entry name" value="RECEPTOR PROTEIN-TYROSINE KINASE"/>
    <property type="match status" value="1"/>
</dbReference>
<evidence type="ECO:0000313" key="3">
    <source>
        <dbReference type="EMBL" id="CCD72787.2"/>
    </source>
</evidence>
<feature type="domain" description="Receptor L-domain" evidence="2">
    <location>
        <begin position="53"/>
        <end position="132"/>
    </location>
</feature>
<evidence type="ECO:0000313" key="5">
    <source>
        <dbReference type="WormBase" id="T11F1.9"/>
    </source>
</evidence>
<dbReference type="RefSeq" id="NP_001360101.1">
    <property type="nucleotide sequence ID" value="NM_001373692.1"/>
</dbReference>
<dbReference type="InterPro" id="IPR036941">
    <property type="entry name" value="Rcpt_L-dom_sf"/>
</dbReference>
<accession>B3CJ45</accession>
<dbReference type="GeneID" id="7040129"/>
<dbReference type="InterPro" id="IPR053079">
    <property type="entry name" value="SPS2_domain"/>
</dbReference>
<name>B3CJ45_CAEEL</name>
<dbReference type="CTD" id="7040129"/>
<feature type="signal peptide" evidence="1">
    <location>
        <begin position="1"/>
        <end position="16"/>
    </location>
</feature>
<dbReference type="SMR" id="B3CJ45"/>
<dbReference type="PhylomeDB" id="B3CJ45"/>
<keyword evidence="4" id="KW-1185">Reference proteome</keyword>
<dbReference type="FunCoup" id="B3CJ45">
    <property type="interactions" value="1"/>
</dbReference>
<dbReference type="PANTHER" id="PTHR21662:SF57">
    <property type="entry name" value="RECEPTOR L-DOMAIN DOMAIN-CONTAINING PROTEIN"/>
    <property type="match status" value="1"/>
</dbReference>
<dbReference type="InterPro" id="IPR000494">
    <property type="entry name" value="Rcpt_L-dom"/>
</dbReference>
<dbReference type="Proteomes" id="UP000001940">
    <property type="component" value="Chromosome II"/>
</dbReference>
<sequence>MFLLLVLFCQFLSNSADFNKDLKELKAQNLCDNKCIFNHFELTSETIDFFPKKCETVCGFLMINSNSNLTEEKLKVAFKDMSELVGGLTIDNSSLESLSFFKLNKITKAFHLVCLDNHGVSLVNNSKLSNINILTDFYFLSINLKECLFHVADNKILDATTLCERGEILQLVGLEVFGNLKDCRCRGDLITTDNIQEYQNCTVLNGGLRLSNFTSVDQLTALSEVTFIKGDVEISWNGFKDLSFLGKLKTIAGRNEDGRVLANIHDNYAMTRFGWEKLGMLYDSNFIRYSMNIENLHPDFCLTIAEMLVFLAMSTINFENIQAKYCEDEDGGLFQKFCTFQNLSTLDENCNAIFGDVVFGENDGRYMSKFFGVGFIFGSVTVQNTKTEGLKFLDNLSHVASLDATLPAISITSNQYLKSAKLNNLMSVIAESKKEVVLRDNSMLINGNKQCNYKINDNTGTDIKVEIQDCEAKRKSGFGIEFVLLLLISHIVFL</sequence>
<dbReference type="AlphaFoldDB" id="B3CJ45"/>
<organism evidence="3 4">
    <name type="scientific">Caenorhabditis elegans</name>
    <dbReference type="NCBI Taxonomy" id="6239"/>
    <lineage>
        <taxon>Eukaryota</taxon>
        <taxon>Metazoa</taxon>
        <taxon>Ecdysozoa</taxon>
        <taxon>Nematoda</taxon>
        <taxon>Chromadorea</taxon>
        <taxon>Rhabditida</taxon>
        <taxon>Rhabditina</taxon>
        <taxon>Rhabditomorpha</taxon>
        <taxon>Rhabditoidea</taxon>
        <taxon>Rhabditidae</taxon>
        <taxon>Peloderinae</taxon>
        <taxon>Caenorhabditis</taxon>
    </lineage>
</organism>
<dbReference type="HOGENOM" id="CLU_028064_2_0_1"/>